<organism evidence="1 2">
    <name type="scientific">Halocaridina rubra</name>
    <name type="common">Hawaiian red shrimp</name>
    <dbReference type="NCBI Taxonomy" id="373956"/>
    <lineage>
        <taxon>Eukaryota</taxon>
        <taxon>Metazoa</taxon>
        <taxon>Ecdysozoa</taxon>
        <taxon>Arthropoda</taxon>
        <taxon>Crustacea</taxon>
        <taxon>Multicrustacea</taxon>
        <taxon>Malacostraca</taxon>
        <taxon>Eumalacostraca</taxon>
        <taxon>Eucarida</taxon>
        <taxon>Decapoda</taxon>
        <taxon>Pleocyemata</taxon>
        <taxon>Caridea</taxon>
        <taxon>Atyoidea</taxon>
        <taxon>Atyidae</taxon>
        <taxon>Halocaridina</taxon>
    </lineage>
</organism>
<dbReference type="AlphaFoldDB" id="A0AAN8WWR4"/>
<keyword evidence="2" id="KW-1185">Reference proteome</keyword>
<gene>
    <name evidence="1" type="ORF">SK128_004591</name>
</gene>
<dbReference type="Proteomes" id="UP001381693">
    <property type="component" value="Unassembled WGS sequence"/>
</dbReference>
<name>A0AAN8WWR4_HALRR</name>
<evidence type="ECO:0000313" key="2">
    <source>
        <dbReference type="Proteomes" id="UP001381693"/>
    </source>
</evidence>
<sequence>MHLLQISSVFATVEIGESLFACSAIEDLRFGAFLFWLLILGLVTIGDPCHKLRVLTALEGIGSARQGSLPKQSLKRSFCLLSAHHSAGLLDHAKAYANENKIRNSSAFLSLVLVENEIKL</sequence>
<dbReference type="EMBL" id="JAXCGZ010017657">
    <property type="protein sequence ID" value="KAK7067834.1"/>
    <property type="molecule type" value="Genomic_DNA"/>
</dbReference>
<proteinExistence type="predicted"/>
<accession>A0AAN8WWR4</accession>
<protein>
    <submittedName>
        <fullName evidence="1">Uncharacterized protein</fullName>
    </submittedName>
</protein>
<evidence type="ECO:0000313" key="1">
    <source>
        <dbReference type="EMBL" id="KAK7067834.1"/>
    </source>
</evidence>
<reference evidence="1 2" key="1">
    <citation type="submission" date="2023-11" db="EMBL/GenBank/DDBJ databases">
        <title>Halocaridina rubra genome assembly.</title>
        <authorList>
            <person name="Smith C."/>
        </authorList>
    </citation>
    <scope>NUCLEOTIDE SEQUENCE [LARGE SCALE GENOMIC DNA]</scope>
    <source>
        <strain evidence="1">EP-1</strain>
        <tissue evidence="1">Whole</tissue>
    </source>
</reference>
<comment type="caution">
    <text evidence="1">The sequence shown here is derived from an EMBL/GenBank/DDBJ whole genome shotgun (WGS) entry which is preliminary data.</text>
</comment>